<accession>A0AAX3A6Z1</accession>
<evidence type="ECO:0000313" key="2">
    <source>
        <dbReference type="EMBL" id="UNC02681.1"/>
    </source>
</evidence>
<dbReference type="Proteomes" id="UP000466683">
    <property type="component" value="Chromosome"/>
</dbReference>
<dbReference type="Proteomes" id="UP001162885">
    <property type="component" value="Chromosome"/>
</dbReference>
<reference evidence="1" key="2">
    <citation type="submission" date="2020-02" db="EMBL/GenBank/DDBJ databases">
        <authorList>
            <person name="Matsumoto Y."/>
            <person name="Kinjo T."/>
            <person name="Motooka D."/>
            <person name="Nabeya D."/>
            <person name="Jung N."/>
            <person name="Uechi K."/>
            <person name="Horii T."/>
            <person name="Iida T."/>
            <person name="Fujita J."/>
            <person name="Nakamura S."/>
        </authorList>
    </citation>
    <scope>NUCLEOTIDE SEQUENCE</scope>
    <source>
        <strain evidence="1">JCM 15653</strain>
    </source>
</reference>
<organism evidence="2 4">
    <name type="scientific">Mycolicibacterium boenickei</name>
    <dbReference type="NCBI Taxonomy" id="146017"/>
    <lineage>
        <taxon>Bacteria</taxon>
        <taxon>Bacillati</taxon>
        <taxon>Actinomycetota</taxon>
        <taxon>Actinomycetes</taxon>
        <taxon>Mycobacteriales</taxon>
        <taxon>Mycobacteriaceae</taxon>
        <taxon>Mycolicibacterium</taxon>
    </lineage>
</organism>
<protein>
    <submittedName>
        <fullName evidence="2">Uncharacterized protein</fullName>
    </submittedName>
</protein>
<proteinExistence type="predicted"/>
<evidence type="ECO:0000313" key="3">
    <source>
        <dbReference type="Proteomes" id="UP000466683"/>
    </source>
</evidence>
<dbReference type="AlphaFoldDB" id="A0AAX3A6Z1"/>
<gene>
    <name evidence="2" type="ORF">H5U98_15705</name>
    <name evidence="1" type="ORF">MBOE_43720</name>
</gene>
<sequence length="81" mass="8808">MTVAATVDPASRTASSWSSTLAALKSRGVPDTDPRVLECQTALAYWRCRRVIDAERDNLNPAHIPALADMLRHPHAAAVSR</sequence>
<name>A0AAX3A6Z1_9MYCO</name>
<reference evidence="1 3" key="1">
    <citation type="journal article" date="2019" name="Emerg. Microbes Infect.">
        <title>Comprehensive subspecies identification of 175 nontuberculous mycobacteria species based on 7547 genomic profiles.</title>
        <authorList>
            <person name="Matsumoto Y."/>
            <person name="Kinjo T."/>
            <person name="Motooka D."/>
            <person name="Nabeya D."/>
            <person name="Jung N."/>
            <person name="Uechi K."/>
            <person name="Horii T."/>
            <person name="Iida T."/>
            <person name="Fujita J."/>
            <person name="Nakamura S."/>
        </authorList>
    </citation>
    <scope>NUCLEOTIDE SEQUENCE [LARGE SCALE GENOMIC DNA]</scope>
    <source>
        <strain evidence="1 3">JCM 15653</strain>
    </source>
</reference>
<keyword evidence="3" id="KW-1185">Reference proteome</keyword>
<reference evidence="2 4" key="3">
    <citation type="journal article" date="2022" name="BMC Genomics">
        <title>Comparative genome analysis of mycobacteria focusing on tRNA and non-coding RNA.</title>
        <authorList>
            <person name="Behra P.R.K."/>
            <person name="Pettersson B.M.F."/>
            <person name="Ramesh M."/>
            <person name="Das S."/>
            <person name="Dasgupta S."/>
            <person name="Kirsebom L.A."/>
        </authorList>
    </citation>
    <scope>NUCLEOTIDE SEQUENCE [LARGE SCALE GENOMIC DNA]</scope>
    <source>
        <strain evidence="2 4">DSM 44677</strain>
    </source>
</reference>
<evidence type="ECO:0000313" key="1">
    <source>
        <dbReference type="EMBL" id="BBX92723.1"/>
    </source>
</evidence>
<evidence type="ECO:0000313" key="4">
    <source>
        <dbReference type="Proteomes" id="UP001162885"/>
    </source>
</evidence>
<dbReference type="EMBL" id="AP022579">
    <property type="protein sequence ID" value="BBX92723.1"/>
    <property type="molecule type" value="Genomic_DNA"/>
</dbReference>
<dbReference type="RefSeq" id="WP_077739426.1">
    <property type="nucleotide sequence ID" value="NZ_AP022579.1"/>
</dbReference>
<dbReference type="EMBL" id="CP060016">
    <property type="protein sequence ID" value="UNC02681.1"/>
    <property type="molecule type" value="Genomic_DNA"/>
</dbReference>